<sequence>MVRAQTSQANLAALAARNSNTVRRRAAQQAATRPNSTRAAGAGGSSSTMMKLYTDDNKGLTVDPVVVLVLAISFVFSVVVLHVGSKLARIFLK</sequence>
<evidence type="ECO:0000256" key="2">
    <source>
        <dbReference type="ARBA" id="ARBA00006103"/>
    </source>
</evidence>
<keyword evidence="8 10" id="KW-0811">Translocation</keyword>
<evidence type="ECO:0000256" key="9">
    <source>
        <dbReference type="ARBA" id="ARBA00023136"/>
    </source>
</evidence>
<dbReference type="Proteomes" id="UP000245771">
    <property type="component" value="Unassembled WGS sequence"/>
</dbReference>
<accession>A0A316VJZ7</accession>
<evidence type="ECO:0000256" key="1">
    <source>
        <dbReference type="ARBA" id="ARBA00004389"/>
    </source>
</evidence>
<keyword evidence="3 10" id="KW-0813">Transport</keyword>
<feature type="region of interest" description="Disordered" evidence="11">
    <location>
        <begin position="18"/>
        <end position="46"/>
    </location>
</feature>
<evidence type="ECO:0000256" key="11">
    <source>
        <dbReference type="SAM" id="MobiDB-lite"/>
    </source>
</evidence>
<evidence type="ECO:0000256" key="7">
    <source>
        <dbReference type="ARBA" id="ARBA00022989"/>
    </source>
</evidence>
<name>A0A316VJZ7_9BASI</name>
<dbReference type="GO" id="GO:0005784">
    <property type="term" value="C:Sec61 translocon complex"/>
    <property type="evidence" value="ECO:0007669"/>
    <property type="project" value="UniProtKB-UniRule"/>
</dbReference>
<keyword evidence="14" id="KW-1185">Reference proteome</keyword>
<comment type="subcellular location">
    <subcellularLocation>
        <location evidence="1">Endoplasmic reticulum membrane</location>
        <topology evidence="1">Single-pass membrane protein</topology>
    </subcellularLocation>
</comment>
<keyword evidence="6 10" id="KW-0653">Protein transport</keyword>
<keyword evidence="4 12" id="KW-0812">Transmembrane</keyword>
<dbReference type="InterPro" id="IPR030671">
    <property type="entry name" value="Sec61-beta/Sbh"/>
</dbReference>
<dbReference type="Pfam" id="PF03911">
    <property type="entry name" value="Sec61_beta"/>
    <property type="match status" value="1"/>
</dbReference>
<dbReference type="EMBL" id="KZ819602">
    <property type="protein sequence ID" value="PWN37554.1"/>
    <property type="molecule type" value="Genomic_DNA"/>
</dbReference>
<gene>
    <name evidence="13" type="ORF">FA14DRAFT_187646</name>
</gene>
<dbReference type="PIRSF" id="PIRSF006398">
    <property type="entry name" value="Sec61_beta_euk"/>
    <property type="match status" value="1"/>
</dbReference>
<evidence type="ECO:0000256" key="10">
    <source>
        <dbReference type="PIRNR" id="PIRNR006398"/>
    </source>
</evidence>
<dbReference type="InterPro" id="IPR016482">
    <property type="entry name" value="SecG/Sec61-beta/Sbh"/>
</dbReference>
<dbReference type="GeneID" id="37023396"/>
<proteinExistence type="inferred from homology"/>
<comment type="function">
    <text evidence="10">Necessary for protein translocation in the endoplasmic reticulum.</text>
</comment>
<keyword evidence="7 12" id="KW-1133">Transmembrane helix</keyword>
<feature type="compositionally biased region" description="Low complexity" evidence="11">
    <location>
        <begin position="18"/>
        <end position="33"/>
    </location>
</feature>
<dbReference type="RefSeq" id="XP_025357856.1">
    <property type="nucleotide sequence ID" value="XM_025501615.1"/>
</dbReference>
<dbReference type="InParanoid" id="A0A316VJZ7"/>
<evidence type="ECO:0000256" key="3">
    <source>
        <dbReference type="ARBA" id="ARBA00022448"/>
    </source>
</evidence>
<evidence type="ECO:0000256" key="6">
    <source>
        <dbReference type="ARBA" id="ARBA00022927"/>
    </source>
</evidence>
<reference evidence="13 14" key="1">
    <citation type="journal article" date="2018" name="Mol. Biol. Evol.">
        <title>Broad Genomic Sampling Reveals a Smut Pathogenic Ancestry of the Fungal Clade Ustilaginomycotina.</title>
        <authorList>
            <person name="Kijpornyongpan T."/>
            <person name="Mondo S.J."/>
            <person name="Barry K."/>
            <person name="Sandor L."/>
            <person name="Lee J."/>
            <person name="Lipzen A."/>
            <person name="Pangilinan J."/>
            <person name="LaButti K."/>
            <person name="Hainaut M."/>
            <person name="Henrissat B."/>
            <person name="Grigoriev I.V."/>
            <person name="Spatafora J.W."/>
            <person name="Aime M.C."/>
        </authorList>
    </citation>
    <scope>NUCLEOTIDE SEQUENCE [LARGE SCALE GENOMIC DNA]</scope>
    <source>
        <strain evidence="13 14">MCA 3882</strain>
    </source>
</reference>
<dbReference type="STRING" id="1280837.A0A316VJZ7"/>
<evidence type="ECO:0000313" key="14">
    <source>
        <dbReference type="Proteomes" id="UP000245771"/>
    </source>
</evidence>
<organism evidence="13 14">
    <name type="scientific">Meira miltonrushii</name>
    <dbReference type="NCBI Taxonomy" id="1280837"/>
    <lineage>
        <taxon>Eukaryota</taxon>
        <taxon>Fungi</taxon>
        <taxon>Dikarya</taxon>
        <taxon>Basidiomycota</taxon>
        <taxon>Ustilaginomycotina</taxon>
        <taxon>Exobasidiomycetes</taxon>
        <taxon>Exobasidiales</taxon>
        <taxon>Brachybasidiaceae</taxon>
        <taxon>Meira</taxon>
    </lineage>
</organism>
<dbReference type="PANTHER" id="PTHR13509">
    <property type="entry name" value="SEC61 SUBUNIT BETA"/>
    <property type="match status" value="1"/>
</dbReference>
<evidence type="ECO:0000256" key="12">
    <source>
        <dbReference type="SAM" id="Phobius"/>
    </source>
</evidence>
<keyword evidence="5 10" id="KW-0256">Endoplasmic reticulum</keyword>
<comment type="similarity">
    <text evidence="2 10">Belongs to the SEC61-beta family.</text>
</comment>
<protein>
    <recommendedName>
        <fullName evidence="10">Protein transport protein Sec61 subunit beta</fullName>
    </recommendedName>
</protein>
<dbReference type="AlphaFoldDB" id="A0A316VJZ7"/>
<evidence type="ECO:0000256" key="4">
    <source>
        <dbReference type="ARBA" id="ARBA00022692"/>
    </source>
</evidence>
<evidence type="ECO:0000256" key="8">
    <source>
        <dbReference type="ARBA" id="ARBA00023010"/>
    </source>
</evidence>
<evidence type="ECO:0000313" key="13">
    <source>
        <dbReference type="EMBL" id="PWN37554.1"/>
    </source>
</evidence>
<dbReference type="GO" id="GO:0006886">
    <property type="term" value="P:intracellular protein transport"/>
    <property type="evidence" value="ECO:0007669"/>
    <property type="project" value="InterPro"/>
</dbReference>
<keyword evidence="9 10" id="KW-0472">Membrane</keyword>
<feature type="transmembrane region" description="Helical" evidence="12">
    <location>
        <begin position="65"/>
        <end position="84"/>
    </location>
</feature>
<evidence type="ECO:0000256" key="5">
    <source>
        <dbReference type="ARBA" id="ARBA00022824"/>
    </source>
</evidence>
<dbReference type="OrthoDB" id="5401193at2759"/>